<organism evidence="1 2">
    <name type="scientific">Hypoxylon rubiginosum</name>
    <dbReference type="NCBI Taxonomy" id="110542"/>
    <lineage>
        <taxon>Eukaryota</taxon>
        <taxon>Fungi</taxon>
        <taxon>Dikarya</taxon>
        <taxon>Ascomycota</taxon>
        <taxon>Pezizomycotina</taxon>
        <taxon>Sordariomycetes</taxon>
        <taxon>Xylariomycetidae</taxon>
        <taxon>Xylariales</taxon>
        <taxon>Hypoxylaceae</taxon>
        <taxon>Hypoxylon</taxon>
    </lineage>
</organism>
<evidence type="ECO:0000313" key="2">
    <source>
        <dbReference type="Proteomes" id="UP001497680"/>
    </source>
</evidence>
<dbReference type="EMBL" id="MU394306">
    <property type="protein sequence ID" value="KAI6087756.1"/>
    <property type="molecule type" value="Genomic_DNA"/>
</dbReference>
<protein>
    <submittedName>
        <fullName evidence="1">Uncharacterized protein</fullName>
    </submittedName>
</protein>
<evidence type="ECO:0000313" key="1">
    <source>
        <dbReference type="EMBL" id="KAI6087756.1"/>
    </source>
</evidence>
<gene>
    <name evidence="1" type="ORF">F4821DRAFT_104048</name>
</gene>
<name>A0ACC0D5F8_9PEZI</name>
<sequence length="289" mass="32224">MAEQQSAKEPEPNQAKTDATNQDTPEELAAPEKFPPEEEASLLGESNDKKSEANALFSSAKYENAITKYEEAASICPHYLDYELAVLKSNVAACHLKLEEWKEAIKAATNSIEGLDRLERSEAVQEQKEEEERKKANEDDDAEEEIVSSGAQKSAPAPRQESAADIARRKRREDILRIRAKALMRRARARSELGGWSNLSGAEEDYKVLSTMTNLTPADRKIVQTQLRTLPPKTKAAQEKEMSEMWGKLKDLGNGILKPFGLSTDNFQMNKDEKTGGYSMNFSQNGPSQ</sequence>
<accession>A0ACC0D5F8</accession>
<comment type="caution">
    <text evidence="1">The sequence shown here is derived from an EMBL/GenBank/DDBJ whole genome shotgun (WGS) entry which is preliminary data.</text>
</comment>
<proteinExistence type="predicted"/>
<reference evidence="1 2" key="1">
    <citation type="journal article" date="2022" name="New Phytol.">
        <title>Ecological generalism drives hyperdiversity of secondary metabolite gene clusters in xylarialean endophytes.</title>
        <authorList>
            <person name="Franco M.E.E."/>
            <person name="Wisecaver J.H."/>
            <person name="Arnold A.E."/>
            <person name="Ju Y.M."/>
            <person name="Slot J.C."/>
            <person name="Ahrendt S."/>
            <person name="Moore L.P."/>
            <person name="Eastman K.E."/>
            <person name="Scott K."/>
            <person name="Konkel Z."/>
            <person name="Mondo S.J."/>
            <person name="Kuo A."/>
            <person name="Hayes R.D."/>
            <person name="Haridas S."/>
            <person name="Andreopoulos B."/>
            <person name="Riley R."/>
            <person name="LaButti K."/>
            <person name="Pangilinan J."/>
            <person name="Lipzen A."/>
            <person name="Amirebrahimi M."/>
            <person name="Yan J."/>
            <person name="Adam C."/>
            <person name="Keymanesh K."/>
            <person name="Ng V."/>
            <person name="Louie K."/>
            <person name="Northen T."/>
            <person name="Drula E."/>
            <person name="Henrissat B."/>
            <person name="Hsieh H.M."/>
            <person name="Youens-Clark K."/>
            <person name="Lutzoni F."/>
            <person name="Miadlikowska J."/>
            <person name="Eastwood D.C."/>
            <person name="Hamelin R.C."/>
            <person name="Grigoriev I.V."/>
            <person name="U'Ren J.M."/>
        </authorList>
    </citation>
    <scope>NUCLEOTIDE SEQUENCE [LARGE SCALE GENOMIC DNA]</scope>
    <source>
        <strain evidence="1 2">ER1909</strain>
    </source>
</reference>
<dbReference type="Proteomes" id="UP001497680">
    <property type="component" value="Unassembled WGS sequence"/>
</dbReference>
<keyword evidence="2" id="KW-1185">Reference proteome</keyword>